<evidence type="ECO:0000313" key="3">
    <source>
        <dbReference type="Proteomes" id="UP000829196"/>
    </source>
</evidence>
<gene>
    <name evidence="2" type="ORF">KFK09_011141</name>
</gene>
<feature type="transmembrane region" description="Helical" evidence="1">
    <location>
        <begin position="84"/>
        <end position="104"/>
    </location>
</feature>
<evidence type="ECO:0000313" key="2">
    <source>
        <dbReference type="EMBL" id="KAI0510537.1"/>
    </source>
</evidence>
<organism evidence="2 3">
    <name type="scientific">Dendrobium nobile</name>
    <name type="common">Orchid</name>
    <dbReference type="NCBI Taxonomy" id="94219"/>
    <lineage>
        <taxon>Eukaryota</taxon>
        <taxon>Viridiplantae</taxon>
        <taxon>Streptophyta</taxon>
        <taxon>Embryophyta</taxon>
        <taxon>Tracheophyta</taxon>
        <taxon>Spermatophyta</taxon>
        <taxon>Magnoliopsida</taxon>
        <taxon>Liliopsida</taxon>
        <taxon>Asparagales</taxon>
        <taxon>Orchidaceae</taxon>
        <taxon>Epidendroideae</taxon>
        <taxon>Malaxideae</taxon>
        <taxon>Dendrobiinae</taxon>
        <taxon>Dendrobium</taxon>
    </lineage>
</organism>
<proteinExistence type="predicted"/>
<accession>A0A8T3BE24</accession>
<protein>
    <submittedName>
        <fullName evidence="2">Uncharacterized protein</fullName>
    </submittedName>
</protein>
<keyword evidence="1" id="KW-0472">Membrane</keyword>
<keyword evidence="1" id="KW-0812">Transmembrane</keyword>
<keyword evidence="3" id="KW-1185">Reference proteome</keyword>
<keyword evidence="1" id="KW-1133">Transmembrane helix</keyword>
<dbReference type="PANTHER" id="PTHR34781">
    <property type="entry name" value="TRANSMEMBRANE PROTEIN"/>
    <property type="match status" value="1"/>
</dbReference>
<evidence type="ECO:0000256" key="1">
    <source>
        <dbReference type="SAM" id="Phobius"/>
    </source>
</evidence>
<dbReference type="AlphaFoldDB" id="A0A8T3BE24"/>
<feature type="transmembrane region" description="Helical" evidence="1">
    <location>
        <begin position="60"/>
        <end position="79"/>
    </location>
</feature>
<feature type="transmembrane region" description="Helical" evidence="1">
    <location>
        <begin position="207"/>
        <end position="225"/>
    </location>
</feature>
<dbReference type="OrthoDB" id="1936751at2759"/>
<dbReference type="PANTHER" id="PTHR34781:SF2">
    <property type="entry name" value="TRANSMEMBRANE PROTEIN"/>
    <property type="match status" value="1"/>
</dbReference>
<sequence length="243" mass="26835">MDGDDDQQQSKLIDELCALIFALLRSPHLFFPSASTPSRTLRPCGGAVGALFRPQQLSQFTPMGFVSLLLGASLALILCGSVTFVLGCILMPWIIGVLMFSYFVEVISSLSEIGKAVLCLSEPALLRTPAKEVSACLNWAKCLKKGVGNVISLWNMLHIILRCYKFDGSEDLLGMSQWRWTNSFEVCKFVVDAKRFGRPPWSKLGDAYFVAALFTGYLIGNYKNLQKIKRHVKSTSPDGGVKQ</sequence>
<reference evidence="2" key="1">
    <citation type="journal article" date="2022" name="Front. Genet.">
        <title>Chromosome-Scale Assembly of the Dendrobium nobile Genome Provides Insights Into the Molecular Mechanism of the Biosynthesis of the Medicinal Active Ingredient of Dendrobium.</title>
        <authorList>
            <person name="Xu Q."/>
            <person name="Niu S.-C."/>
            <person name="Li K.-L."/>
            <person name="Zheng P.-J."/>
            <person name="Zhang X.-J."/>
            <person name="Jia Y."/>
            <person name="Liu Y."/>
            <person name="Niu Y.-X."/>
            <person name="Yu L.-H."/>
            <person name="Chen D.-F."/>
            <person name="Zhang G.-Q."/>
        </authorList>
    </citation>
    <scope>NUCLEOTIDE SEQUENCE</scope>
    <source>
        <tissue evidence="2">Leaf</tissue>
    </source>
</reference>
<dbReference type="EMBL" id="JAGYWB010000009">
    <property type="protein sequence ID" value="KAI0510537.1"/>
    <property type="molecule type" value="Genomic_DNA"/>
</dbReference>
<name>A0A8T3BE24_DENNO</name>
<comment type="caution">
    <text evidence="2">The sequence shown here is derived from an EMBL/GenBank/DDBJ whole genome shotgun (WGS) entry which is preliminary data.</text>
</comment>
<dbReference type="Proteomes" id="UP000829196">
    <property type="component" value="Unassembled WGS sequence"/>
</dbReference>